<evidence type="ECO:0000313" key="3">
    <source>
        <dbReference type="Proteomes" id="UP000013827"/>
    </source>
</evidence>
<feature type="region of interest" description="Disordered" evidence="1">
    <location>
        <begin position="113"/>
        <end position="136"/>
    </location>
</feature>
<organism evidence="2 3">
    <name type="scientific">Emiliania huxleyi (strain CCMP1516)</name>
    <dbReference type="NCBI Taxonomy" id="280463"/>
    <lineage>
        <taxon>Eukaryota</taxon>
        <taxon>Haptista</taxon>
        <taxon>Haptophyta</taxon>
        <taxon>Prymnesiophyceae</taxon>
        <taxon>Isochrysidales</taxon>
        <taxon>Noelaerhabdaceae</taxon>
        <taxon>Emiliania</taxon>
    </lineage>
</organism>
<reference evidence="2" key="2">
    <citation type="submission" date="2024-10" db="UniProtKB">
        <authorList>
            <consortium name="EnsemblProtists"/>
        </authorList>
    </citation>
    <scope>IDENTIFICATION</scope>
</reference>
<dbReference type="KEGG" id="ehx:EMIHUDRAFT_125120"/>
<dbReference type="GeneID" id="17252990"/>
<dbReference type="Proteomes" id="UP000013827">
    <property type="component" value="Unassembled WGS sequence"/>
</dbReference>
<evidence type="ECO:0008006" key="4">
    <source>
        <dbReference type="Google" id="ProtNLM"/>
    </source>
</evidence>
<sequence length="136" mass="14355">VDLLLASCPIACADTAPPDCCRLAACESTQCSSDGNDCCAPCFGWSNEPQPNGGHSFNDPGGSCERATCHGDLVPVRLPGHGCWGKFSDGLYTCCPVDVARAQFPAWRPPSIFQDANGGKGDGAYEFDRNDSPDYC</sequence>
<keyword evidence="3" id="KW-1185">Reference proteome</keyword>
<dbReference type="EnsemblProtists" id="EOD06839">
    <property type="protein sequence ID" value="EOD06839"/>
    <property type="gene ID" value="EMIHUDRAFT_125120"/>
</dbReference>
<evidence type="ECO:0000313" key="2">
    <source>
        <dbReference type="EnsemblProtists" id="EOD06839"/>
    </source>
</evidence>
<dbReference type="RefSeq" id="XP_005759268.1">
    <property type="nucleotide sequence ID" value="XM_005759211.1"/>
</dbReference>
<proteinExistence type="predicted"/>
<name>A0A0D3I6F4_EMIH1</name>
<dbReference type="HOGENOM" id="CLU_1880862_0_0_1"/>
<accession>A0A0D3I6F4</accession>
<dbReference type="PaxDb" id="2903-EOD06839"/>
<dbReference type="AlphaFoldDB" id="A0A0D3I6F4"/>
<reference evidence="3" key="1">
    <citation type="journal article" date="2013" name="Nature">
        <title>Pan genome of the phytoplankton Emiliania underpins its global distribution.</title>
        <authorList>
            <person name="Read B.A."/>
            <person name="Kegel J."/>
            <person name="Klute M.J."/>
            <person name="Kuo A."/>
            <person name="Lefebvre S.C."/>
            <person name="Maumus F."/>
            <person name="Mayer C."/>
            <person name="Miller J."/>
            <person name="Monier A."/>
            <person name="Salamov A."/>
            <person name="Young J."/>
            <person name="Aguilar M."/>
            <person name="Claverie J.M."/>
            <person name="Frickenhaus S."/>
            <person name="Gonzalez K."/>
            <person name="Herman E.K."/>
            <person name="Lin Y.C."/>
            <person name="Napier J."/>
            <person name="Ogata H."/>
            <person name="Sarno A.F."/>
            <person name="Shmutz J."/>
            <person name="Schroeder D."/>
            <person name="de Vargas C."/>
            <person name="Verret F."/>
            <person name="von Dassow P."/>
            <person name="Valentin K."/>
            <person name="Van de Peer Y."/>
            <person name="Wheeler G."/>
            <person name="Dacks J.B."/>
            <person name="Delwiche C.F."/>
            <person name="Dyhrman S.T."/>
            <person name="Glockner G."/>
            <person name="John U."/>
            <person name="Richards T."/>
            <person name="Worden A.Z."/>
            <person name="Zhang X."/>
            <person name="Grigoriev I.V."/>
            <person name="Allen A.E."/>
            <person name="Bidle K."/>
            <person name="Borodovsky M."/>
            <person name="Bowler C."/>
            <person name="Brownlee C."/>
            <person name="Cock J.M."/>
            <person name="Elias M."/>
            <person name="Gladyshev V.N."/>
            <person name="Groth M."/>
            <person name="Guda C."/>
            <person name="Hadaegh A."/>
            <person name="Iglesias-Rodriguez M.D."/>
            <person name="Jenkins J."/>
            <person name="Jones B.M."/>
            <person name="Lawson T."/>
            <person name="Leese F."/>
            <person name="Lindquist E."/>
            <person name="Lobanov A."/>
            <person name="Lomsadze A."/>
            <person name="Malik S.B."/>
            <person name="Marsh M.E."/>
            <person name="Mackinder L."/>
            <person name="Mock T."/>
            <person name="Mueller-Roeber B."/>
            <person name="Pagarete A."/>
            <person name="Parker M."/>
            <person name="Probert I."/>
            <person name="Quesneville H."/>
            <person name="Raines C."/>
            <person name="Rensing S.A."/>
            <person name="Riano-Pachon D.M."/>
            <person name="Richier S."/>
            <person name="Rokitta S."/>
            <person name="Shiraiwa Y."/>
            <person name="Soanes D.M."/>
            <person name="van der Giezen M."/>
            <person name="Wahlund T.M."/>
            <person name="Williams B."/>
            <person name="Wilson W."/>
            <person name="Wolfe G."/>
            <person name="Wurch L.L."/>
        </authorList>
    </citation>
    <scope>NUCLEOTIDE SEQUENCE</scope>
</reference>
<feature type="compositionally biased region" description="Basic and acidic residues" evidence="1">
    <location>
        <begin position="126"/>
        <end position="136"/>
    </location>
</feature>
<evidence type="ECO:0000256" key="1">
    <source>
        <dbReference type="SAM" id="MobiDB-lite"/>
    </source>
</evidence>
<protein>
    <recommendedName>
        <fullName evidence="4">SMB domain-containing protein</fullName>
    </recommendedName>
</protein>